<dbReference type="RefSeq" id="WP_034674791.1">
    <property type="nucleotide sequence ID" value="NZ_FPAP01000001.1"/>
</dbReference>
<dbReference type="Gene3D" id="2.30.29.50">
    <property type="entry name" value="Bacterial Pleckstrin homology domain"/>
    <property type="match status" value="1"/>
</dbReference>
<proteinExistence type="predicted"/>
<dbReference type="EMBL" id="JPRP01000001">
    <property type="protein sequence ID" value="KFF00498.1"/>
    <property type="molecule type" value="Genomic_DNA"/>
</dbReference>
<dbReference type="AlphaFoldDB" id="A0A085Z7T4"/>
<sequence>MFKKLAAEALGLGDIGKIIPSQDYDKVDSDDYILSEDNEKIFFLIKSKRDEYCFTNRALIHIDGASAIDRKRILRRYEYYQFPFSNVTLQTAGTIDLDAEISFNIGNVPLMISVAKAQIDQLKDLYKALLAIQQEVHHNHSLLNFSNDSIQKAIGSVASGKQENVSKSQELKAINEYIFAWNTNSFDRYTQKDFSKIFEKYINN</sequence>
<dbReference type="Gene3D" id="1.10.287.210">
    <property type="match status" value="1"/>
</dbReference>
<dbReference type="Pfam" id="PF08000">
    <property type="entry name" value="bPH_1"/>
    <property type="match status" value="1"/>
</dbReference>
<accession>A0A085Z7T4</accession>
<dbReference type="STRING" id="236814.IX39_07585"/>
<reference evidence="3 4" key="1">
    <citation type="submission" date="2014-07" db="EMBL/GenBank/DDBJ databases">
        <title>Genome of Chryseobacterium formosense LMG 24722.</title>
        <authorList>
            <person name="Pipes S.E."/>
            <person name="Stropko S.J."/>
            <person name="Newman J.D."/>
        </authorList>
    </citation>
    <scope>NUCLEOTIDE SEQUENCE [LARGE SCALE GENOMIC DNA]</scope>
    <source>
        <strain evidence="3 4">LMG 24722</strain>
    </source>
</reference>
<dbReference type="InterPro" id="IPR012544">
    <property type="entry name" value="PHb"/>
</dbReference>
<gene>
    <name evidence="3" type="ORF">IX39_07585</name>
</gene>
<name>A0A085Z7T4_9FLAO</name>
<protein>
    <recommendedName>
        <fullName evidence="5">YvbH-like oligomerisation region</fullName>
    </recommendedName>
</protein>
<keyword evidence="4" id="KW-1185">Reference proteome</keyword>
<dbReference type="PANTHER" id="PTHR35796">
    <property type="entry name" value="HYPOTHETICAL CYTOSOLIC PROTEIN"/>
    <property type="match status" value="1"/>
</dbReference>
<dbReference type="InterPro" id="IPR021722">
    <property type="entry name" value="YvbH_oligomer_dom"/>
</dbReference>
<evidence type="ECO:0000313" key="3">
    <source>
        <dbReference type="EMBL" id="KFF00498.1"/>
    </source>
</evidence>
<evidence type="ECO:0000313" key="4">
    <source>
        <dbReference type="Proteomes" id="UP000028713"/>
    </source>
</evidence>
<dbReference type="eggNOG" id="ENOG502Z8UG">
    <property type="taxonomic scope" value="Bacteria"/>
</dbReference>
<feature type="domain" description="YvbH-like oligomerisation" evidence="2">
    <location>
        <begin position="145"/>
        <end position="204"/>
    </location>
</feature>
<evidence type="ECO:0008006" key="5">
    <source>
        <dbReference type="Google" id="ProtNLM"/>
    </source>
</evidence>
<comment type="caution">
    <text evidence="3">The sequence shown here is derived from an EMBL/GenBank/DDBJ whole genome shotgun (WGS) entry which is preliminary data.</text>
</comment>
<dbReference type="InterPro" id="IPR037063">
    <property type="entry name" value="PHb_sf"/>
</dbReference>
<organism evidence="3 4">
    <name type="scientific">Chryseobacterium formosense</name>
    <dbReference type="NCBI Taxonomy" id="236814"/>
    <lineage>
        <taxon>Bacteria</taxon>
        <taxon>Pseudomonadati</taxon>
        <taxon>Bacteroidota</taxon>
        <taxon>Flavobacteriia</taxon>
        <taxon>Flavobacteriales</taxon>
        <taxon>Weeksellaceae</taxon>
        <taxon>Chryseobacterium group</taxon>
        <taxon>Chryseobacterium</taxon>
    </lineage>
</organism>
<dbReference type="OrthoDB" id="9803613at2"/>
<evidence type="ECO:0000259" key="1">
    <source>
        <dbReference type="Pfam" id="PF08000"/>
    </source>
</evidence>
<evidence type="ECO:0000259" key="2">
    <source>
        <dbReference type="Pfam" id="PF11724"/>
    </source>
</evidence>
<feature type="domain" description="Bacterial Pleckstrin homology" evidence="1">
    <location>
        <begin position="10"/>
        <end position="131"/>
    </location>
</feature>
<dbReference type="SUPFAM" id="SSF50729">
    <property type="entry name" value="PH domain-like"/>
    <property type="match status" value="1"/>
</dbReference>
<dbReference type="Pfam" id="PF11724">
    <property type="entry name" value="YvbH_ext"/>
    <property type="match status" value="1"/>
</dbReference>
<dbReference type="PANTHER" id="PTHR35796:SF2">
    <property type="entry name" value="YVBH-LIKE OLIGOMERISATION REGION"/>
    <property type="match status" value="1"/>
</dbReference>
<dbReference type="Proteomes" id="UP000028713">
    <property type="component" value="Unassembled WGS sequence"/>
</dbReference>